<evidence type="ECO:0000313" key="3">
    <source>
        <dbReference type="EMBL" id="KAI5311332.1"/>
    </source>
</evidence>
<dbReference type="AlphaFoldDB" id="A0AAD4YH83"/>
<dbReference type="Proteomes" id="UP001054821">
    <property type="component" value="Unassembled WGS sequence"/>
</dbReference>
<dbReference type="EMBL" id="JAJFAZ020000029">
    <property type="protein sequence ID" value="KAI5311332.1"/>
    <property type="molecule type" value="Genomic_DNA"/>
</dbReference>
<evidence type="ECO:0000256" key="1">
    <source>
        <dbReference type="SAM" id="MobiDB-lite"/>
    </source>
</evidence>
<sequence length="503" mass="57024">MSSNEGSRSLGSQVPLYLWGGSQVHKKRFVANLHRITTEAQFQKWCTSFASAIPNDVHVRLVEPSTDDVARTDPNDPDARIITFRPFYFSLGFKFPMSKFFRKVLHAIGCAPSQCTPNVYRIVICFDNLNRFFRLGLTLREFFYFFEVRRCNKYAQLCVHKEKMFDILSDVDHAWSTDVLEVSGKWEGVADDGPQVPITYCDGDDIRKKIDLEPDMARIHQAMNIPVKFREWRWLLNEYRRKDGGLPPARDIERWKRYGPNSDGQPDEQDESLTKLSGKRKVAPKLSRDEVATSRARHVSSLKKKRHLPSAVIKPSSKEVSYTEKTQVSPAPSSSAKVKYTVGADSKKVHDMRDITDAMLKSSVEKFKISDLPCKDVCAKPGSSAEKQKAADFPHRSLSRLHQSNDEDRTEKAATSLGKHEPLAKLQETKGRADAALLTPLEARIAVVNVEKEFPARSNDSDDLPQRTKFCLLGMCACLTCSRLTSWQVRLPVLGWLIICGKL</sequence>
<feature type="region of interest" description="Disordered" evidence="1">
    <location>
        <begin position="249"/>
        <end position="335"/>
    </location>
</feature>
<comment type="caution">
    <text evidence="3">The sequence shown here is derived from an EMBL/GenBank/DDBJ whole genome shotgun (WGS) entry which is preliminary data.</text>
</comment>
<feature type="compositionally biased region" description="Polar residues" evidence="1">
    <location>
        <begin position="318"/>
        <end position="335"/>
    </location>
</feature>
<protein>
    <recommendedName>
        <fullName evidence="2">Transposase (putative) gypsy type domain-containing protein</fullName>
    </recommendedName>
</protein>
<feature type="compositionally biased region" description="Basic and acidic residues" evidence="1">
    <location>
        <begin position="386"/>
        <end position="395"/>
    </location>
</feature>
<name>A0AAD4YH83_PRUDU</name>
<feature type="region of interest" description="Disordered" evidence="1">
    <location>
        <begin position="385"/>
        <end position="417"/>
    </location>
</feature>
<gene>
    <name evidence="3" type="ORF">L3X38_000053</name>
</gene>
<dbReference type="InterPro" id="IPR007321">
    <property type="entry name" value="Transposase_28"/>
</dbReference>
<evidence type="ECO:0000259" key="2">
    <source>
        <dbReference type="Pfam" id="PF04195"/>
    </source>
</evidence>
<organism evidence="3 4">
    <name type="scientific">Prunus dulcis</name>
    <name type="common">Almond</name>
    <name type="synonym">Amygdalus dulcis</name>
    <dbReference type="NCBI Taxonomy" id="3755"/>
    <lineage>
        <taxon>Eukaryota</taxon>
        <taxon>Viridiplantae</taxon>
        <taxon>Streptophyta</taxon>
        <taxon>Embryophyta</taxon>
        <taxon>Tracheophyta</taxon>
        <taxon>Spermatophyta</taxon>
        <taxon>Magnoliopsida</taxon>
        <taxon>eudicotyledons</taxon>
        <taxon>Gunneridae</taxon>
        <taxon>Pentapetalae</taxon>
        <taxon>rosids</taxon>
        <taxon>fabids</taxon>
        <taxon>Rosales</taxon>
        <taxon>Rosaceae</taxon>
        <taxon>Amygdaloideae</taxon>
        <taxon>Amygdaleae</taxon>
        <taxon>Prunus</taxon>
    </lineage>
</organism>
<feature type="domain" description="Transposase (putative) gypsy type" evidence="2">
    <location>
        <begin position="89"/>
        <end position="149"/>
    </location>
</feature>
<reference evidence="3 4" key="1">
    <citation type="journal article" date="2022" name="G3 (Bethesda)">
        <title>Whole-genome sequence and methylome profiling of the almond [Prunus dulcis (Mill.) D.A. Webb] cultivar 'Nonpareil'.</title>
        <authorList>
            <person name="D'Amico-Willman K.M."/>
            <person name="Ouma W.Z."/>
            <person name="Meulia T."/>
            <person name="Sideli G.M."/>
            <person name="Gradziel T.M."/>
            <person name="Fresnedo-Ramirez J."/>
        </authorList>
    </citation>
    <scope>NUCLEOTIDE SEQUENCE [LARGE SCALE GENOMIC DNA]</scope>
    <source>
        <strain evidence="3">Clone GOH B32 T37-40</strain>
    </source>
</reference>
<keyword evidence="4" id="KW-1185">Reference proteome</keyword>
<proteinExistence type="predicted"/>
<feature type="compositionally biased region" description="Basic residues" evidence="1">
    <location>
        <begin position="295"/>
        <end position="308"/>
    </location>
</feature>
<feature type="compositionally biased region" description="Basic and acidic residues" evidence="1">
    <location>
        <begin position="403"/>
        <end position="417"/>
    </location>
</feature>
<evidence type="ECO:0000313" key="4">
    <source>
        <dbReference type="Proteomes" id="UP001054821"/>
    </source>
</evidence>
<dbReference type="Pfam" id="PF04195">
    <property type="entry name" value="Transposase_28"/>
    <property type="match status" value="1"/>
</dbReference>
<accession>A0AAD4YH83</accession>